<evidence type="ECO:0000313" key="2">
    <source>
        <dbReference type="Proteomes" id="UP001265550"/>
    </source>
</evidence>
<proteinExistence type="predicted"/>
<dbReference type="RefSeq" id="WP_204735646.1">
    <property type="nucleotide sequence ID" value="NZ_JAVDWE010000022.1"/>
</dbReference>
<dbReference type="EMBL" id="JAVDWE010000022">
    <property type="protein sequence ID" value="MDR7097273.1"/>
    <property type="molecule type" value="Genomic_DNA"/>
</dbReference>
<dbReference type="Proteomes" id="UP001265550">
    <property type="component" value="Unassembled WGS sequence"/>
</dbReference>
<reference evidence="1 2" key="1">
    <citation type="submission" date="2023-07" db="EMBL/GenBank/DDBJ databases">
        <title>Sorghum-associated microbial communities from plants grown in Nebraska, USA.</title>
        <authorList>
            <person name="Schachtman D."/>
        </authorList>
    </citation>
    <scope>NUCLEOTIDE SEQUENCE [LARGE SCALE GENOMIC DNA]</scope>
    <source>
        <strain evidence="1 2">BE240</strain>
    </source>
</reference>
<keyword evidence="2" id="KW-1185">Reference proteome</keyword>
<protein>
    <submittedName>
        <fullName evidence="1">Uncharacterized protein</fullName>
    </submittedName>
</protein>
<comment type="caution">
    <text evidence="1">The sequence shown here is derived from an EMBL/GenBank/DDBJ whole genome shotgun (WGS) entry which is preliminary data.</text>
</comment>
<accession>A0ABU1VJC0</accession>
<organism evidence="1 2">
    <name type="scientific">Hydrogenophaga laconesensis</name>
    <dbReference type="NCBI Taxonomy" id="1805971"/>
    <lineage>
        <taxon>Bacteria</taxon>
        <taxon>Pseudomonadati</taxon>
        <taxon>Pseudomonadota</taxon>
        <taxon>Betaproteobacteria</taxon>
        <taxon>Burkholderiales</taxon>
        <taxon>Comamonadaceae</taxon>
        <taxon>Hydrogenophaga</taxon>
    </lineage>
</organism>
<evidence type="ECO:0000313" key="1">
    <source>
        <dbReference type="EMBL" id="MDR7097273.1"/>
    </source>
</evidence>
<gene>
    <name evidence="1" type="ORF">J2X09_005047</name>
</gene>
<sequence length="45" mass="5005">MPSSENLDLFIASPCAPSGLPEINLTSSFEKSGIRGRRQDMEHER</sequence>
<name>A0ABU1VJC0_9BURK</name>